<evidence type="ECO:0000313" key="2">
    <source>
        <dbReference type="Proteomes" id="UP000011518"/>
    </source>
</evidence>
<dbReference type="InterPro" id="IPR025663">
    <property type="entry name" value="AKAP_28"/>
</dbReference>
<evidence type="ECO:0000313" key="1">
    <source>
        <dbReference type="EMBL" id="ELV10828.1"/>
    </source>
</evidence>
<dbReference type="AlphaFoldDB" id="L8Y342"/>
<sequence length="65" mass="7419">MAEVSAACFFTIKISKGKPPSAPIDVSYIFEGQELVHRPGMSRFREKWLRDIIEAKHVLLESIPF</sequence>
<dbReference type="Pfam" id="PF14469">
    <property type="entry name" value="AKAP28"/>
    <property type="match status" value="1"/>
</dbReference>
<dbReference type="InterPro" id="IPR053084">
    <property type="entry name" value="AKAP"/>
</dbReference>
<keyword evidence="2" id="KW-1185">Reference proteome</keyword>
<organism evidence="1 2">
    <name type="scientific">Tupaia chinensis</name>
    <name type="common">Chinese tree shrew</name>
    <name type="synonym">Tupaia belangeri chinensis</name>
    <dbReference type="NCBI Taxonomy" id="246437"/>
    <lineage>
        <taxon>Eukaryota</taxon>
        <taxon>Metazoa</taxon>
        <taxon>Chordata</taxon>
        <taxon>Craniata</taxon>
        <taxon>Vertebrata</taxon>
        <taxon>Euteleostomi</taxon>
        <taxon>Mammalia</taxon>
        <taxon>Eutheria</taxon>
        <taxon>Euarchontoglires</taxon>
        <taxon>Scandentia</taxon>
        <taxon>Tupaiidae</taxon>
        <taxon>Tupaia</taxon>
    </lineage>
</organism>
<dbReference type="GO" id="GO:0034237">
    <property type="term" value="F:protein kinase A regulatory subunit binding"/>
    <property type="evidence" value="ECO:0007669"/>
    <property type="project" value="TreeGrafter"/>
</dbReference>
<dbReference type="PANTHER" id="PTHR35075:SF1">
    <property type="entry name" value="A-KINASE ANCHOR PROTEIN 14"/>
    <property type="match status" value="1"/>
</dbReference>
<protein>
    <submittedName>
        <fullName evidence="1">A-kinase anchor protein 14</fullName>
    </submittedName>
</protein>
<dbReference type="PANTHER" id="PTHR35075">
    <property type="entry name" value="A-KINASE ANCHOR PROTEIN 14"/>
    <property type="match status" value="1"/>
</dbReference>
<dbReference type="InParanoid" id="L8Y342"/>
<dbReference type="Proteomes" id="UP000011518">
    <property type="component" value="Unassembled WGS sequence"/>
</dbReference>
<name>L8Y342_TUPCH</name>
<dbReference type="eggNOG" id="ENOG502S0CR">
    <property type="taxonomic scope" value="Eukaryota"/>
</dbReference>
<proteinExistence type="predicted"/>
<reference evidence="2" key="1">
    <citation type="submission" date="2012-07" db="EMBL/GenBank/DDBJ databases">
        <title>Genome of the Chinese tree shrew, a rising model animal genetically related to primates.</title>
        <authorList>
            <person name="Zhang G."/>
            <person name="Fan Y."/>
            <person name="Yao Y."/>
            <person name="Huang Z."/>
        </authorList>
    </citation>
    <scope>NUCLEOTIDE SEQUENCE [LARGE SCALE GENOMIC DNA]</scope>
</reference>
<dbReference type="GO" id="GO:0005952">
    <property type="term" value="C:cAMP-dependent protein kinase complex"/>
    <property type="evidence" value="ECO:0007669"/>
    <property type="project" value="TreeGrafter"/>
</dbReference>
<reference evidence="2" key="2">
    <citation type="journal article" date="2013" name="Nat. Commun.">
        <title>Genome of the Chinese tree shrew.</title>
        <authorList>
            <person name="Fan Y."/>
            <person name="Huang Z.Y."/>
            <person name="Cao C.C."/>
            <person name="Chen C.S."/>
            <person name="Chen Y.X."/>
            <person name="Fan D.D."/>
            <person name="He J."/>
            <person name="Hou H.L."/>
            <person name="Hu L."/>
            <person name="Hu X.T."/>
            <person name="Jiang X.T."/>
            <person name="Lai R."/>
            <person name="Lang Y.S."/>
            <person name="Liang B."/>
            <person name="Liao S.G."/>
            <person name="Mu D."/>
            <person name="Ma Y.Y."/>
            <person name="Niu Y.Y."/>
            <person name="Sun X.Q."/>
            <person name="Xia J.Q."/>
            <person name="Xiao J."/>
            <person name="Xiong Z.Q."/>
            <person name="Xu L."/>
            <person name="Yang L."/>
            <person name="Zhang Y."/>
            <person name="Zhao W."/>
            <person name="Zhao X.D."/>
            <person name="Zheng Y.T."/>
            <person name="Zhou J.M."/>
            <person name="Zhu Y.B."/>
            <person name="Zhang G.J."/>
            <person name="Wang J."/>
            <person name="Yao Y.G."/>
        </authorList>
    </citation>
    <scope>NUCLEOTIDE SEQUENCE [LARGE SCALE GENOMIC DNA]</scope>
</reference>
<dbReference type="GO" id="GO:0016301">
    <property type="term" value="F:kinase activity"/>
    <property type="evidence" value="ECO:0007669"/>
    <property type="project" value="UniProtKB-KW"/>
</dbReference>
<keyword evidence="1" id="KW-0808">Transferase</keyword>
<dbReference type="STRING" id="246437.L8Y342"/>
<accession>L8Y342</accession>
<gene>
    <name evidence="1" type="ORF">TREES_T100009509</name>
</gene>
<dbReference type="EMBL" id="KB366463">
    <property type="protein sequence ID" value="ELV10828.1"/>
    <property type="molecule type" value="Genomic_DNA"/>
</dbReference>
<keyword evidence="1" id="KW-0418">Kinase</keyword>